<dbReference type="InterPro" id="IPR013099">
    <property type="entry name" value="K_chnl_dom"/>
</dbReference>
<dbReference type="AlphaFoldDB" id="A0A7S2UNA0"/>
<evidence type="ECO:0000256" key="2">
    <source>
        <dbReference type="ARBA" id="ARBA00022448"/>
    </source>
</evidence>
<keyword evidence="3 8" id="KW-0812">Transmembrane</keyword>
<dbReference type="PANTHER" id="PTHR11003">
    <property type="entry name" value="POTASSIUM CHANNEL, SUBFAMILY K"/>
    <property type="match status" value="1"/>
</dbReference>
<comment type="similarity">
    <text evidence="8">Belongs to the two pore domain potassium channel (TC 1.A.1.8) family.</text>
</comment>
<dbReference type="Gene3D" id="1.10.287.70">
    <property type="match status" value="1"/>
</dbReference>
<evidence type="ECO:0000256" key="1">
    <source>
        <dbReference type="ARBA" id="ARBA00004141"/>
    </source>
</evidence>
<feature type="region of interest" description="Disordered" evidence="9">
    <location>
        <begin position="43"/>
        <end position="69"/>
    </location>
</feature>
<dbReference type="PRINTS" id="PR01333">
    <property type="entry name" value="2POREKCHANEL"/>
</dbReference>
<dbReference type="GO" id="GO:0015271">
    <property type="term" value="F:outward rectifier potassium channel activity"/>
    <property type="evidence" value="ECO:0007669"/>
    <property type="project" value="TreeGrafter"/>
</dbReference>
<evidence type="ECO:0000256" key="3">
    <source>
        <dbReference type="ARBA" id="ARBA00022692"/>
    </source>
</evidence>
<reference evidence="12" key="1">
    <citation type="submission" date="2021-01" db="EMBL/GenBank/DDBJ databases">
        <authorList>
            <person name="Corre E."/>
            <person name="Pelletier E."/>
            <person name="Niang G."/>
            <person name="Scheremetjew M."/>
            <person name="Finn R."/>
            <person name="Kale V."/>
            <person name="Holt S."/>
            <person name="Cochrane G."/>
            <person name="Meng A."/>
            <person name="Brown T."/>
            <person name="Cohen L."/>
        </authorList>
    </citation>
    <scope>NUCLEOTIDE SEQUENCE</scope>
    <source>
        <strain evidence="12">CCMP2084</strain>
    </source>
</reference>
<name>A0A7S2UNA0_9STRA</name>
<dbReference type="GO" id="GO:0005886">
    <property type="term" value="C:plasma membrane"/>
    <property type="evidence" value="ECO:0007669"/>
    <property type="project" value="TreeGrafter"/>
</dbReference>
<dbReference type="SUPFAM" id="SSF81324">
    <property type="entry name" value="Voltage-gated potassium channels"/>
    <property type="match status" value="2"/>
</dbReference>
<evidence type="ECO:0000256" key="8">
    <source>
        <dbReference type="RuleBase" id="RU003857"/>
    </source>
</evidence>
<feature type="compositionally biased region" description="Basic and acidic residues" evidence="9">
    <location>
        <begin position="56"/>
        <end position="69"/>
    </location>
</feature>
<dbReference type="Pfam" id="PF07885">
    <property type="entry name" value="Ion_trans_2"/>
    <property type="match status" value="2"/>
</dbReference>
<feature type="region of interest" description="Disordered" evidence="9">
    <location>
        <begin position="461"/>
        <end position="504"/>
    </location>
</feature>
<dbReference type="PANTHER" id="PTHR11003:SF345">
    <property type="entry name" value="TWIK FAMILY OF POTASSIUM CHANNELS PROTEIN 18"/>
    <property type="match status" value="1"/>
</dbReference>
<feature type="transmembrane region" description="Helical" evidence="10">
    <location>
        <begin position="260"/>
        <end position="278"/>
    </location>
</feature>
<gene>
    <name evidence="12" type="ORF">ASEP1449_LOCUS16753</name>
</gene>
<evidence type="ECO:0000256" key="6">
    <source>
        <dbReference type="ARBA" id="ARBA00023136"/>
    </source>
</evidence>
<feature type="transmembrane region" description="Helical" evidence="10">
    <location>
        <begin position="290"/>
        <end position="315"/>
    </location>
</feature>
<feature type="compositionally biased region" description="Basic and acidic residues" evidence="9">
    <location>
        <begin position="461"/>
        <end position="474"/>
    </location>
</feature>
<dbReference type="GO" id="GO:0022841">
    <property type="term" value="F:potassium ion leak channel activity"/>
    <property type="evidence" value="ECO:0007669"/>
    <property type="project" value="TreeGrafter"/>
</dbReference>
<feature type="transmembrane region" description="Helical" evidence="10">
    <location>
        <begin position="382"/>
        <end position="400"/>
    </location>
</feature>
<keyword evidence="5 8" id="KW-0406">Ion transport</keyword>
<keyword evidence="6 10" id="KW-0472">Membrane</keyword>
<dbReference type="GO" id="GO:0030322">
    <property type="term" value="P:stabilization of membrane potential"/>
    <property type="evidence" value="ECO:0007669"/>
    <property type="project" value="TreeGrafter"/>
</dbReference>
<evidence type="ECO:0000259" key="11">
    <source>
        <dbReference type="Pfam" id="PF07885"/>
    </source>
</evidence>
<keyword evidence="2 8" id="KW-0813">Transport</keyword>
<protein>
    <recommendedName>
        <fullName evidence="11">Potassium channel domain-containing protein</fullName>
    </recommendedName>
</protein>
<feature type="domain" description="Potassium channel" evidence="11">
    <location>
        <begin position="356"/>
        <end position="428"/>
    </location>
</feature>
<feature type="transmembrane region" description="Helical" evidence="10">
    <location>
        <begin position="91"/>
        <end position="112"/>
    </location>
</feature>
<evidence type="ECO:0000256" key="10">
    <source>
        <dbReference type="SAM" id="Phobius"/>
    </source>
</evidence>
<keyword evidence="7 8" id="KW-0407">Ion channel</keyword>
<accession>A0A7S2UNA0</accession>
<evidence type="ECO:0000313" key="12">
    <source>
        <dbReference type="EMBL" id="CAD9824919.1"/>
    </source>
</evidence>
<proteinExistence type="inferred from homology"/>
<dbReference type="InterPro" id="IPR003280">
    <property type="entry name" value="2pore_dom_K_chnl"/>
</dbReference>
<feature type="transmembrane region" description="Helical" evidence="10">
    <location>
        <begin position="346"/>
        <end position="367"/>
    </location>
</feature>
<feature type="domain" description="Potassium channel" evidence="11">
    <location>
        <begin position="265"/>
        <end position="311"/>
    </location>
</feature>
<feature type="transmembrane region" description="Helical" evidence="10">
    <location>
        <begin position="412"/>
        <end position="436"/>
    </location>
</feature>
<sequence length="504" mass="55736">MVEEEKMGEVTSADTGLTPFEEHHYKKPPLNIVGGWQGVDSNVPPLPLDPASEDISQSKHEGGSEKEHEKMSFLDQLESRFPRWYHIALDVLLPLGFLIAVAFVCGHIVAVLELDGEKINNNLALAENQHLQELLKGLVDAAESAPVDCLDSYISSGGDMNNVLKLRQSLQECGSQLQVLDQPINDVYEELAIELGYGQYGSMSVNWMTCSNAKGREAGDQLAYMAGVWTESYETLLQENKDMSREEAMAQATGTNSCQVHTAAGAVFWFTIMTTIGYGNATPVTAGGRAMVYTLGFVSIILFTAIIGRAGYAVLQIVDDGLRRCERQKNKVVQKLGVIKRGVPSVLFWMALLILWILFVAEIAIWYNDARRVNSDLSLSDAMWWSYISTTTVGFGDFYIQPDVFLARDMFYIPLLLLISFVFLANFLLKLSGWLLEVMPSRESGSSLGLILEEQLELKSGNDHAQEAKHKASVQEEEGKEPPVSSPFKDESPAYLAETEIGLA</sequence>
<keyword evidence="4 10" id="KW-1133">Transmembrane helix</keyword>
<evidence type="ECO:0000256" key="7">
    <source>
        <dbReference type="ARBA" id="ARBA00023303"/>
    </source>
</evidence>
<dbReference type="EMBL" id="HBHQ01024848">
    <property type="protein sequence ID" value="CAD9824919.1"/>
    <property type="molecule type" value="Transcribed_RNA"/>
</dbReference>
<evidence type="ECO:0000256" key="5">
    <source>
        <dbReference type="ARBA" id="ARBA00023065"/>
    </source>
</evidence>
<evidence type="ECO:0000256" key="9">
    <source>
        <dbReference type="SAM" id="MobiDB-lite"/>
    </source>
</evidence>
<comment type="subcellular location">
    <subcellularLocation>
        <location evidence="1">Membrane</location>
        <topology evidence="1">Multi-pass membrane protein</topology>
    </subcellularLocation>
</comment>
<feature type="region of interest" description="Disordered" evidence="9">
    <location>
        <begin position="1"/>
        <end position="26"/>
    </location>
</feature>
<evidence type="ECO:0000256" key="4">
    <source>
        <dbReference type="ARBA" id="ARBA00022989"/>
    </source>
</evidence>
<organism evidence="12">
    <name type="scientific">Attheya septentrionalis</name>
    <dbReference type="NCBI Taxonomy" id="420275"/>
    <lineage>
        <taxon>Eukaryota</taxon>
        <taxon>Sar</taxon>
        <taxon>Stramenopiles</taxon>
        <taxon>Ochrophyta</taxon>
        <taxon>Bacillariophyta</taxon>
        <taxon>Coscinodiscophyceae</taxon>
        <taxon>Chaetocerotophycidae</taxon>
        <taxon>Chaetocerotales</taxon>
        <taxon>Attheyaceae</taxon>
        <taxon>Attheya</taxon>
    </lineage>
</organism>